<proteinExistence type="predicted"/>
<evidence type="ECO:0000313" key="1">
    <source>
        <dbReference type="EMBL" id="SMX70754.1"/>
    </source>
</evidence>
<sequence length="79" mass="8420">MISDLQGERLIDRLPGQTAVADEFAVMGLDDPEPMTVFCIVAKVPADPLGGFPAVLGAGVVLHDQGIAEKVRHIVEIIR</sequence>
<dbReference type="Proteomes" id="UP000234433">
    <property type="component" value="Unassembled WGS sequence"/>
</dbReference>
<protein>
    <submittedName>
        <fullName evidence="1">Uncharacterized protein</fullName>
    </submittedName>
</protein>
<organism evidence="1 2">
    <name type="scientific">Brevibacterium antiquum CNRZ 918</name>
    <dbReference type="NCBI Taxonomy" id="1255637"/>
    <lineage>
        <taxon>Bacteria</taxon>
        <taxon>Bacillati</taxon>
        <taxon>Actinomycetota</taxon>
        <taxon>Actinomycetes</taxon>
        <taxon>Micrococcales</taxon>
        <taxon>Brevibacteriaceae</taxon>
        <taxon>Brevibacterium</taxon>
    </lineage>
</organism>
<name>A0A2H1I6L5_9MICO</name>
<accession>A0A2H1I6L5</accession>
<reference evidence="1 2" key="1">
    <citation type="submission" date="2017-03" db="EMBL/GenBank/DDBJ databases">
        <authorList>
            <person name="Afonso C.L."/>
            <person name="Miller P.J."/>
            <person name="Scott M.A."/>
            <person name="Spackman E."/>
            <person name="Goraichik I."/>
            <person name="Dimitrov K.M."/>
            <person name="Suarez D.L."/>
            <person name="Swayne D.E."/>
        </authorList>
    </citation>
    <scope>NUCLEOTIDE SEQUENCE [LARGE SCALE GENOMIC DNA]</scope>
    <source>
        <strain evidence="1 2">CNRZ 918</strain>
    </source>
</reference>
<gene>
    <name evidence="1" type="ORF">BANT918_00607</name>
</gene>
<dbReference type="EMBL" id="FXZD01000002">
    <property type="protein sequence ID" value="SMX70754.1"/>
    <property type="molecule type" value="Genomic_DNA"/>
</dbReference>
<evidence type="ECO:0000313" key="2">
    <source>
        <dbReference type="Proteomes" id="UP000234433"/>
    </source>
</evidence>
<dbReference type="AlphaFoldDB" id="A0A2H1I6L5"/>